<evidence type="ECO:0000313" key="2">
    <source>
        <dbReference type="EMBL" id="MFD1948211.1"/>
    </source>
</evidence>
<evidence type="ECO:0008006" key="4">
    <source>
        <dbReference type="Google" id="ProtNLM"/>
    </source>
</evidence>
<dbReference type="EMBL" id="JBHUGD010000003">
    <property type="protein sequence ID" value="MFD1948211.1"/>
    <property type="molecule type" value="Genomic_DNA"/>
</dbReference>
<dbReference type="InterPro" id="IPR027417">
    <property type="entry name" value="P-loop_NTPase"/>
</dbReference>
<proteinExistence type="predicted"/>
<keyword evidence="3" id="KW-1185">Reference proteome</keyword>
<feature type="compositionally biased region" description="Pro residues" evidence="1">
    <location>
        <begin position="302"/>
        <end position="316"/>
    </location>
</feature>
<sequence length="358" mass="38896">MAERVVLHIGTMKSGTTYLQDVLSSGVLEPAGGWYVGGTFGAQTSAVRRLLRPEGQRRPEQWQALAEEANGREGVAVFSQEFLSFARPPRARQIVDSFGGTPVEVVVAVRDQHGAVPAQWQSFTRNRGLDDWAGYVQRLQRMAGGRKGRRGKAVKSFRRAQDVAGILRRWDGLGDHVSTTVVVVPPSGSEPTALWRRFCEAAGVEAGDPEAAGRRSNESLGYASCDALVRLNRALEPLDKRGYTQARKRLLEALLPLRSQEGKPVLPESGAALAAALNADILDAVTRHDVRLVGSADELPTEPRPGAPAEVPPPDPAHVRRALVAAWEHCLPQVPVPDAGSDQLAQRLGRRLVRRHGR</sequence>
<evidence type="ECO:0000313" key="3">
    <source>
        <dbReference type="Proteomes" id="UP001597351"/>
    </source>
</evidence>
<feature type="region of interest" description="Disordered" evidence="1">
    <location>
        <begin position="296"/>
        <end position="316"/>
    </location>
</feature>
<organism evidence="2 3">
    <name type="scientific">Nocardioides aestuarii</name>
    <dbReference type="NCBI Taxonomy" id="252231"/>
    <lineage>
        <taxon>Bacteria</taxon>
        <taxon>Bacillati</taxon>
        <taxon>Actinomycetota</taxon>
        <taxon>Actinomycetes</taxon>
        <taxon>Propionibacteriales</taxon>
        <taxon>Nocardioidaceae</taxon>
        <taxon>Nocardioides</taxon>
    </lineage>
</organism>
<dbReference type="SUPFAM" id="SSF52540">
    <property type="entry name" value="P-loop containing nucleoside triphosphate hydrolases"/>
    <property type="match status" value="1"/>
</dbReference>
<dbReference type="Proteomes" id="UP001597351">
    <property type="component" value="Unassembled WGS sequence"/>
</dbReference>
<accession>A0ABW4TRH2</accession>
<evidence type="ECO:0000256" key="1">
    <source>
        <dbReference type="SAM" id="MobiDB-lite"/>
    </source>
</evidence>
<comment type="caution">
    <text evidence="2">The sequence shown here is derived from an EMBL/GenBank/DDBJ whole genome shotgun (WGS) entry which is preliminary data.</text>
</comment>
<dbReference type="RefSeq" id="WP_343920043.1">
    <property type="nucleotide sequence ID" value="NZ_BAAAJT010000002.1"/>
</dbReference>
<name>A0ABW4TRH2_9ACTN</name>
<gene>
    <name evidence="2" type="ORF">ACFSDE_15520</name>
</gene>
<reference evidence="3" key="1">
    <citation type="journal article" date="2019" name="Int. J. Syst. Evol. Microbiol.">
        <title>The Global Catalogue of Microorganisms (GCM) 10K type strain sequencing project: providing services to taxonomists for standard genome sequencing and annotation.</title>
        <authorList>
            <consortium name="The Broad Institute Genomics Platform"/>
            <consortium name="The Broad Institute Genome Sequencing Center for Infectious Disease"/>
            <person name="Wu L."/>
            <person name="Ma J."/>
        </authorList>
    </citation>
    <scope>NUCLEOTIDE SEQUENCE [LARGE SCALE GENOMIC DNA]</scope>
    <source>
        <strain evidence="3">CGMCC 1.12477</strain>
    </source>
</reference>
<protein>
    <recommendedName>
        <fullName evidence="4">Sulfotransferase family protein</fullName>
    </recommendedName>
</protein>